<dbReference type="RefSeq" id="WP_016537217.1">
    <property type="nucleotide sequence ID" value="NZ_KE161030.1"/>
</dbReference>
<dbReference type="OrthoDB" id="9815592at2"/>
<evidence type="ECO:0000313" key="1">
    <source>
        <dbReference type="EMBL" id="EPF16013.1"/>
    </source>
</evidence>
<keyword evidence="1" id="KW-0808">Transferase</keyword>
<dbReference type="EMBL" id="ATDT01000024">
    <property type="protein sequence ID" value="EPF16013.1"/>
    <property type="molecule type" value="Genomic_DNA"/>
</dbReference>
<organism evidence="1 2">
    <name type="scientific">Cedecea davisae DSM 4568</name>
    <dbReference type="NCBI Taxonomy" id="566551"/>
    <lineage>
        <taxon>Bacteria</taxon>
        <taxon>Pseudomonadati</taxon>
        <taxon>Pseudomonadota</taxon>
        <taxon>Gammaproteobacteria</taxon>
        <taxon>Enterobacterales</taxon>
        <taxon>Enterobacteriaceae</taxon>
        <taxon>Cedecea</taxon>
    </lineage>
</organism>
<dbReference type="PANTHER" id="PTHR23416">
    <property type="entry name" value="SIALIC ACID SYNTHASE-RELATED"/>
    <property type="match status" value="1"/>
</dbReference>
<dbReference type="Pfam" id="PF00132">
    <property type="entry name" value="Hexapep"/>
    <property type="match status" value="1"/>
</dbReference>
<dbReference type="PANTHER" id="PTHR23416:SF78">
    <property type="entry name" value="LIPOPOLYSACCHARIDE BIOSYNTHESIS O-ACETYL TRANSFERASE WBBJ-RELATED"/>
    <property type="match status" value="1"/>
</dbReference>
<comment type="caution">
    <text evidence="1">The sequence shown here is derived from an EMBL/GenBank/DDBJ whole genome shotgun (WGS) entry which is preliminary data.</text>
</comment>
<dbReference type="STRING" id="566551.HMPREF0201_02927"/>
<protein>
    <submittedName>
        <fullName evidence="1">Bacterial transferase hexapeptide repeat protein</fullName>
    </submittedName>
</protein>
<reference evidence="1 2" key="1">
    <citation type="submission" date="2013-04" db="EMBL/GenBank/DDBJ databases">
        <authorList>
            <person name="Weinstock G."/>
            <person name="Sodergren E."/>
            <person name="Lobos E.A."/>
            <person name="Fulton L."/>
            <person name="Fulton R."/>
            <person name="Courtney L."/>
            <person name="Fronick C."/>
            <person name="O'Laughlin M."/>
            <person name="Godfrey J."/>
            <person name="Wilson R.M."/>
            <person name="Miner T."/>
            <person name="Farmer C."/>
            <person name="Delehaunty K."/>
            <person name="Cordes M."/>
            <person name="Minx P."/>
            <person name="Tomlinson C."/>
            <person name="Chen J."/>
            <person name="Wollam A."/>
            <person name="Pepin K.H."/>
            <person name="Palsikar V.B."/>
            <person name="Zhang X."/>
            <person name="Suruliraj S."/>
            <person name="Perna N.T."/>
            <person name="Plunkett G."/>
            <person name="Warren W."/>
            <person name="Mitreva M."/>
            <person name="Mardis E.R."/>
            <person name="Wilson R.K."/>
        </authorList>
    </citation>
    <scope>NUCLEOTIDE SEQUENCE [LARGE SCALE GENOMIC DNA]</scope>
    <source>
        <strain evidence="1 2">DSM 4568</strain>
    </source>
</reference>
<proteinExistence type="predicted"/>
<accession>S3IQD1</accession>
<dbReference type="InterPro" id="IPR011004">
    <property type="entry name" value="Trimer_LpxA-like_sf"/>
</dbReference>
<name>S3IQD1_9ENTR</name>
<dbReference type="Gene3D" id="2.160.10.10">
    <property type="entry name" value="Hexapeptide repeat proteins"/>
    <property type="match status" value="1"/>
</dbReference>
<dbReference type="GO" id="GO:0016740">
    <property type="term" value="F:transferase activity"/>
    <property type="evidence" value="ECO:0007669"/>
    <property type="project" value="UniProtKB-KW"/>
</dbReference>
<dbReference type="SUPFAM" id="SSF51161">
    <property type="entry name" value="Trimeric LpxA-like enzymes"/>
    <property type="match status" value="1"/>
</dbReference>
<dbReference type="HOGENOM" id="CLU_051638_7_0_6"/>
<dbReference type="InterPro" id="IPR001451">
    <property type="entry name" value="Hexapep"/>
</dbReference>
<dbReference type="Proteomes" id="UP000014585">
    <property type="component" value="Unassembled WGS sequence"/>
</dbReference>
<dbReference type="InterPro" id="IPR051159">
    <property type="entry name" value="Hexapeptide_acetyltransf"/>
</dbReference>
<evidence type="ECO:0000313" key="2">
    <source>
        <dbReference type="Proteomes" id="UP000014585"/>
    </source>
</evidence>
<gene>
    <name evidence="1" type="ORF">HMPREF0201_02927</name>
</gene>
<dbReference type="AlphaFoldDB" id="S3IQD1"/>
<sequence>MLNKIISLFYKIKYKWLIDKRVIIHPTAFIHHGATFIVRDNFQATIQVNENVYVGRNANIHTNSYIIIGRDSVISDYVYISTLAHGINPSAGPILTQPDSDKGAVVLGDNVFLGFGTKILPNIQLGDWTIVGAGSVVTKSYPEGYVMIAGNPAKIIKRYDPDMNEWIKI</sequence>
<dbReference type="CDD" id="cd04647">
    <property type="entry name" value="LbH_MAT_like"/>
    <property type="match status" value="1"/>
</dbReference>